<sequence length="360" mass="41098">MSCTVCRLPFIPSPRSTSERLYPPSIKQQSKYFQSGLAIGYQILGVVAPVDYLDDNLFTLRAFPQMIQWESDGGTFVICHAVCGALLRRTLNAEDDSARSLANLVELERIFGRTQEGRKAGRFPHINYEEVRCGRLLRVDVERLWSRSKTGAAGENDFDWMKLNTSDLAPLWTRPDTFPKFHTAVGPERLKGLKDLPVTNDLITNLPTDVLELLISYMMTPTYVCFTSTCRILRRQALTEWQKVARARVLELGWAVPLPSEYALAKKYNIVMASAEESPLDADWMLYLSHVHRTKSMNVREWIWGICQVIKRTRDELKPTSAMADVEVGGKRMKSAARKELEKQIQQTRSMFAQMAKSRK</sequence>
<dbReference type="OrthoDB" id="3249754at2759"/>
<keyword evidence="2" id="KW-1185">Reference proteome</keyword>
<evidence type="ECO:0000313" key="2">
    <source>
        <dbReference type="Proteomes" id="UP000076761"/>
    </source>
</evidence>
<evidence type="ECO:0000313" key="1">
    <source>
        <dbReference type="EMBL" id="KZT29977.1"/>
    </source>
</evidence>
<organism evidence="1 2">
    <name type="scientific">Neolentinus lepideus HHB14362 ss-1</name>
    <dbReference type="NCBI Taxonomy" id="1314782"/>
    <lineage>
        <taxon>Eukaryota</taxon>
        <taxon>Fungi</taxon>
        <taxon>Dikarya</taxon>
        <taxon>Basidiomycota</taxon>
        <taxon>Agaricomycotina</taxon>
        <taxon>Agaricomycetes</taxon>
        <taxon>Gloeophyllales</taxon>
        <taxon>Gloeophyllaceae</taxon>
        <taxon>Neolentinus</taxon>
    </lineage>
</organism>
<dbReference type="EMBL" id="KV425553">
    <property type="protein sequence ID" value="KZT29977.1"/>
    <property type="molecule type" value="Genomic_DNA"/>
</dbReference>
<dbReference type="InParanoid" id="A0A165VP99"/>
<accession>A0A165VP99</accession>
<name>A0A165VP99_9AGAM</name>
<reference evidence="1 2" key="1">
    <citation type="journal article" date="2016" name="Mol. Biol. Evol.">
        <title>Comparative Genomics of Early-Diverging Mushroom-Forming Fungi Provides Insights into the Origins of Lignocellulose Decay Capabilities.</title>
        <authorList>
            <person name="Nagy L.G."/>
            <person name="Riley R."/>
            <person name="Tritt A."/>
            <person name="Adam C."/>
            <person name="Daum C."/>
            <person name="Floudas D."/>
            <person name="Sun H."/>
            <person name="Yadav J.S."/>
            <person name="Pangilinan J."/>
            <person name="Larsson K.H."/>
            <person name="Matsuura K."/>
            <person name="Barry K."/>
            <person name="Labutti K."/>
            <person name="Kuo R."/>
            <person name="Ohm R.A."/>
            <person name="Bhattacharya S.S."/>
            <person name="Shirouzu T."/>
            <person name="Yoshinaga Y."/>
            <person name="Martin F.M."/>
            <person name="Grigoriev I.V."/>
            <person name="Hibbett D.S."/>
        </authorList>
    </citation>
    <scope>NUCLEOTIDE SEQUENCE [LARGE SCALE GENOMIC DNA]</scope>
    <source>
        <strain evidence="1 2">HHB14362 ss-1</strain>
    </source>
</reference>
<dbReference type="Proteomes" id="UP000076761">
    <property type="component" value="Unassembled WGS sequence"/>
</dbReference>
<proteinExistence type="predicted"/>
<protein>
    <recommendedName>
        <fullName evidence="3">F-box domain-containing protein</fullName>
    </recommendedName>
</protein>
<gene>
    <name evidence="1" type="ORF">NEOLEDRAFT_1084927</name>
</gene>
<dbReference type="AlphaFoldDB" id="A0A165VP99"/>
<evidence type="ECO:0008006" key="3">
    <source>
        <dbReference type="Google" id="ProtNLM"/>
    </source>
</evidence>